<organism evidence="5 6">
    <name type="scientific">Salarias fasciatus</name>
    <name type="common">Jewelled blenny</name>
    <name type="synonym">Blennius fasciatus</name>
    <dbReference type="NCBI Taxonomy" id="181472"/>
    <lineage>
        <taxon>Eukaryota</taxon>
        <taxon>Metazoa</taxon>
        <taxon>Chordata</taxon>
        <taxon>Craniata</taxon>
        <taxon>Vertebrata</taxon>
        <taxon>Euteleostomi</taxon>
        <taxon>Actinopterygii</taxon>
        <taxon>Neopterygii</taxon>
        <taxon>Teleostei</taxon>
        <taxon>Neoteleostei</taxon>
        <taxon>Acanthomorphata</taxon>
        <taxon>Ovalentaria</taxon>
        <taxon>Blenniimorphae</taxon>
        <taxon>Blenniiformes</taxon>
        <taxon>Blennioidei</taxon>
        <taxon>Blenniidae</taxon>
        <taxon>Salariinae</taxon>
        <taxon>Salarias</taxon>
    </lineage>
</organism>
<accession>A0A672J1X7</accession>
<protein>
    <submittedName>
        <fullName evidence="5">Kelch repeat and BTB domain-containing protein 13-like</fullName>
    </submittedName>
</protein>
<reference evidence="5" key="3">
    <citation type="submission" date="2025-09" db="UniProtKB">
        <authorList>
            <consortium name="Ensembl"/>
        </authorList>
    </citation>
    <scope>IDENTIFICATION</scope>
</reference>
<dbReference type="PANTHER" id="PTHR46375">
    <property type="entry name" value="KELCH REPEAT AND BTB DOMAIN-CONTAINING PROTEIN 13-RELATED"/>
    <property type="match status" value="1"/>
</dbReference>
<proteinExistence type="predicted"/>
<evidence type="ECO:0000259" key="4">
    <source>
        <dbReference type="SMART" id="SM00225"/>
    </source>
</evidence>
<feature type="compositionally biased region" description="Basic and acidic residues" evidence="3">
    <location>
        <begin position="1"/>
        <end position="10"/>
    </location>
</feature>
<dbReference type="InterPro" id="IPR015915">
    <property type="entry name" value="Kelch-typ_b-propeller"/>
</dbReference>
<dbReference type="InterPro" id="IPR000210">
    <property type="entry name" value="BTB/POZ_dom"/>
</dbReference>
<dbReference type="CTD" id="570141"/>
<dbReference type="Pfam" id="PF00651">
    <property type="entry name" value="BTB"/>
    <property type="match status" value="1"/>
</dbReference>
<evidence type="ECO:0000256" key="1">
    <source>
        <dbReference type="ARBA" id="ARBA00022441"/>
    </source>
</evidence>
<dbReference type="PANTHER" id="PTHR46375:SF5">
    <property type="entry name" value="KELCH REPEAT AND BTB DOMAIN-CONTAINING PROTEIN 13-RELATED"/>
    <property type="match status" value="1"/>
</dbReference>
<evidence type="ECO:0000313" key="6">
    <source>
        <dbReference type="Proteomes" id="UP000472267"/>
    </source>
</evidence>
<gene>
    <name evidence="5" type="primary">LOC115391512</name>
</gene>
<dbReference type="InterPro" id="IPR006652">
    <property type="entry name" value="Kelch_1"/>
</dbReference>
<dbReference type="FunCoup" id="A0A672J1X7">
    <property type="interactions" value="15"/>
</dbReference>
<feature type="domain" description="BTB" evidence="4">
    <location>
        <begin position="26"/>
        <end position="123"/>
    </location>
</feature>
<evidence type="ECO:0000313" key="5">
    <source>
        <dbReference type="Ensembl" id="ENSSFAP00005047192.1"/>
    </source>
</evidence>
<dbReference type="Ensembl" id="ENSSFAT00005048788.1">
    <property type="protein sequence ID" value="ENSSFAP00005047192.1"/>
    <property type="gene ID" value="ENSSFAG00005022954.1"/>
</dbReference>
<dbReference type="Proteomes" id="UP000472267">
    <property type="component" value="Chromosome 7"/>
</dbReference>
<feature type="region of interest" description="Disordered" evidence="3">
    <location>
        <begin position="1"/>
        <end position="21"/>
    </location>
</feature>
<dbReference type="SMART" id="SM00612">
    <property type="entry name" value="Kelch"/>
    <property type="match status" value="2"/>
</dbReference>
<reference evidence="5" key="2">
    <citation type="submission" date="2025-08" db="UniProtKB">
        <authorList>
            <consortium name="Ensembl"/>
        </authorList>
    </citation>
    <scope>IDENTIFICATION</scope>
</reference>
<keyword evidence="1" id="KW-0880">Kelch repeat</keyword>
<keyword evidence="2" id="KW-0677">Repeat</keyword>
<dbReference type="InParanoid" id="A0A672J1X7"/>
<dbReference type="SMART" id="SM00225">
    <property type="entry name" value="BTB"/>
    <property type="match status" value="1"/>
</dbReference>
<sequence>MSEHGGETKDGGSSGGERYPPFSASDKLTIVVGDTHFSEEKKLLVQSCDYFQALYRSGMKECQQDEIHLKSLRARGFLIALAVLRGEIPILDEDDIVEAIECAAFLLVTPLTKYLIDRIDGDNCLLMCHTAATFGLMQLQHAAALFIRDMYDDLKADVRNALPSDLIAYIEALTPQILVAVGAHVTCGVDETVHAASRTVCCLDETSNGWNVLTDLPLEASTSMAGVTVLDNKLYVVGGVHGVQKQVVDACFCYSPENNSWCRIAGPAQLRYNLSLVGVDSCLYAIGGEYERTVMSSVEIYNTKTDRWTFAAHLPRPAAGAASTKTMSRIFVCLWKPMETSEIYEYMSGNDEWRLVTTLIRHQSYGHCMVGHRDDLYVMRNGPSDDFLRCLMDCYNLTTGQWSSLPGHFANSKGSLFTAVARGDSVFTLNRSMTLEYVVHQRNWKPRRQMKGFPRSGSVWTFLLRLPGPLMAP</sequence>
<dbReference type="OMA" id="WSEFPSP"/>
<dbReference type="SUPFAM" id="SSF117281">
    <property type="entry name" value="Kelch motif"/>
    <property type="match status" value="1"/>
</dbReference>
<dbReference type="OrthoDB" id="45365at2759"/>
<reference evidence="5" key="1">
    <citation type="submission" date="2019-06" db="EMBL/GenBank/DDBJ databases">
        <authorList>
            <consortium name="Wellcome Sanger Institute Data Sharing"/>
        </authorList>
    </citation>
    <scope>NUCLEOTIDE SEQUENCE [LARGE SCALE GENOMIC DNA]</scope>
</reference>
<dbReference type="Pfam" id="PF01344">
    <property type="entry name" value="Kelch_1"/>
    <property type="match status" value="2"/>
</dbReference>
<name>A0A672J1X7_SALFA</name>
<evidence type="ECO:0000256" key="2">
    <source>
        <dbReference type="ARBA" id="ARBA00022737"/>
    </source>
</evidence>
<dbReference type="RefSeq" id="XP_029951646.1">
    <property type="nucleotide sequence ID" value="XM_030095786.1"/>
</dbReference>
<evidence type="ECO:0000256" key="3">
    <source>
        <dbReference type="SAM" id="MobiDB-lite"/>
    </source>
</evidence>
<dbReference type="SUPFAM" id="SSF54695">
    <property type="entry name" value="POZ domain"/>
    <property type="match status" value="1"/>
</dbReference>
<dbReference type="GeneID" id="115391512"/>
<dbReference type="InterPro" id="IPR011333">
    <property type="entry name" value="SKP1/BTB/POZ_sf"/>
</dbReference>
<dbReference type="InterPro" id="IPR052392">
    <property type="entry name" value="Kelch-BTB_domain-containing"/>
</dbReference>
<dbReference type="AlphaFoldDB" id="A0A672J1X7"/>
<keyword evidence="6" id="KW-1185">Reference proteome</keyword>
<dbReference type="Gene3D" id="2.120.10.80">
    <property type="entry name" value="Kelch-type beta propeller"/>
    <property type="match status" value="1"/>
</dbReference>
<dbReference type="Gene3D" id="3.30.710.10">
    <property type="entry name" value="Potassium Channel Kv1.1, Chain A"/>
    <property type="match status" value="1"/>
</dbReference>